<name>A0A418Y7K7_9BURK</name>
<keyword evidence="3" id="KW-1185">Reference proteome</keyword>
<dbReference type="Proteomes" id="UP000284006">
    <property type="component" value="Unassembled WGS sequence"/>
</dbReference>
<dbReference type="SMART" id="SM00867">
    <property type="entry name" value="YceI"/>
    <property type="match status" value="1"/>
</dbReference>
<dbReference type="AlphaFoldDB" id="A0A418Y7K7"/>
<gene>
    <name evidence="2" type="ORF">D3872_02375</name>
</gene>
<evidence type="ECO:0000259" key="1">
    <source>
        <dbReference type="SMART" id="SM00867"/>
    </source>
</evidence>
<dbReference type="OrthoDB" id="273832at2"/>
<sequence>MGVAALPARLKPCGRPVSLLSTDRSWRAPPFSARISILAGFGGACRIWQDVDTADLRDNSGGIMKRYLAPLLLLAGCVAPMAPRQPQPPLAADAGAWYAAAAAAGKPVYRLDPGKSLIAVKVYSGGPFAAMGHDHLIAARNLNGFAAPGDGRADFQFRLDEMSIDETALRHGAGMAKAVPREAIEGTRENMLGRVLQSASYPIVKLSAASIPGSAGVVRLSISLHGVTRTVDVPASVTMDRETLNATGRFTLKQTDFGITPMSIFGGGLVVRDAMDLEFRLHARRMR</sequence>
<feature type="domain" description="Lipid/polyisoprenoid-binding YceI-like" evidence="1">
    <location>
        <begin position="108"/>
        <end position="284"/>
    </location>
</feature>
<dbReference type="InterPro" id="IPR036761">
    <property type="entry name" value="TTHA0802/YceI-like_sf"/>
</dbReference>
<evidence type="ECO:0000313" key="3">
    <source>
        <dbReference type="Proteomes" id="UP000284006"/>
    </source>
</evidence>
<dbReference type="Pfam" id="PF04264">
    <property type="entry name" value="YceI"/>
    <property type="match status" value="1"/>
</dbReference>
<organism evidence="2 3">
    <name type="scientific">Massilia cavernae</name>
    <dbReference type="NCBI Taxonomy" id="2320864"/>
    <lineage>
        <taxon>Bacteria</taxon>
        <taxon>Pseudomonadati</taxon>
        <taxon>Pseudomonadota</taxon>
        <taxon>Betaproteobacteria</taxon>
        <taxon>Burkholderiales</taxon>
        <taxon>Oxalobacteraceae</taxon>
        <taxon>Telluria group</taxon>
        <taxon>Massilia</taxon>
    </lineage>
</organism>
<dbReference type="Gene3D" id="2.40.128.110">
    <property type="entry name" value="Lipid/polyisoprenoid-binding, YceI-like"/>
    <property type="match status" value="1"/>
</dbReference>
<accession>A0A418Y7K7</accession>
<dbReference type="EMBL" id="QYUP01000020">
    <property type="protein sequence ID" value="RJG25888.1"/>
    <property type="molecule type" value="Genomic_DNA"/>
</dbReference>
<dbReference type="InterPro" id="IPR007372">
    <property type="entry name" value="Lipid/polyisoprenoid-bd_YceI"/>
</dbReference>
<proteinExistence type="predicted"/>
<evidence type="ECO:0000313" key="2">
    <source>
        <dbReference type="EMBL" id="RJG25888.1"/>
    </source>
</evidence>
<dbReference type="SUPFAM" id="SSF101874">
    <property type="entry name" value="YceI-like"/>
    <property type="match status" value="1"/>
</dbReference>
<comment type="caution">
    <text evidence="2">The sequence shown here is derived from an EMBL/GenBank/DDBJ whole genome shotgun (WGS) entry which is preliminary data.</text>
</comment>
<reference evidence="2 3" key="1">
    <citation type="submission" date="2018-09" db="EMBL/GenBank/DDBJ databases">
        <authorList>
            <person name="Zhu H."/>
        </authorList>
    </citation>
    <scope>NUCLEOTIDE SEQUENCE [LARGE SCALE GENOMIC DNA]</scope>
    <source>
        <strain evidence="2 3">K1S02-61</strain>
    </source>
</reference>
<protein>
    <submittedName>
        <fullName evidence="2">YceI family protein</fullName>
    </submittedName>
</protein>